<sequence length="386" mass="39030">MVVSGAWGAFWGTWSALLPAVLERADATPGELGLVLTAVPVGAMPAMGLIGRIAVGREHRTLLLTAAALALGIVALSGVSGLGGLGIALFLVGAGSGALDVCLNAAAARAERVSGRPLFQAVHAAFPVAVITAAPLTGLARQSGMSIRAVLLLSAAALLGSVLPLLGPAAKDHARRRADPKGPADPHWRSAWLWGAAIGVLGGCVLVVENAVEQWSVLLLEEDKDASVVLASAAPAVYMAALTVSRLVVQRLPRLRTRDLSVLAAVGGCGGFAWAALAPTAESSLAGFAVSGLALGPLMPALLSRAGQQDASGYTVSVVSTVSYGAFLVSPLLVGSLTDWMSLPGALACLASMAVPLLGAAVGARVRPGRGRPRGPREDSRGESRR</sequence>
<keyword evidence="3 6" id="KW-1133">Transmembrane helix</keyword>
<accession>A0A1R1SBR8</accession>
<evidence type="ECO:0000256" key="4">
    <source>
        <dbReference type="ARBA" id="ARBA00023136"/>
    </source>
</evidence>
<dbReference type="PANTHER" id="PTHR23514:SF13">
    <property type="entry name" value="INNER MEMBRANE PROTEIN YBJJ"/>
    <property type="match status" value="1"/>
</dbReference>
<evidence type="ECO:0000256" key="3">
    <source>
        <dbReference type="ARBA" id="ARBA00022989"/>
    </source>
</evidence>
<evidence type="ECO:0000256" key="1">
    <source>
        <dbReference type="ARBA" id="ARBA00004141"/>
    </source>
</evidence>
<feature type="transmembrane region" description="Helical" evidence="6">
    <location>
        <begin position="149"/>
        <end position="170"/>
    </location>
</feature>
<feature type="transmembrane region" description="Helical" evidence="6">
    <location>
        <begin position="34"/>
        <end position="55"/>
    </location>
</feature>
<dbReference type="InterPro" id="IPR011701">
    <property type="entry name" value="MFS"/>
</dbReference>
<keyword evidence="8" id="KW-1185">Reference proteome</keyword>
<comment type="subcellular location">
    <subcellularLocation>
        <location evidence="1">Membrane</location>
        <topology evidence="1">Multi-pass membrane protein</topology>
    </subcellularLocation>
</comment>
<feature type="transmembrane region" description="Helical" evidence="6">
    <location>
        <begin position="315"/>
        <end position="334"/>
    </location>
</feature>
<protein>
    <submittedName>
        <fullName evidence="7">Major facilitator family transporter</fullName>
    </submittedName>
</protein>
<evidence type="ECO:0000313" key="7">
    <source>
        <dbReference type="EMBL" id="OMI35766.1"/>
    </source>
</evidence>
<organism evidence="7 8">
    <name type="scientific">Streptomyces sparsogenes DSM 40356</name>
    <dbReference type="NCBI Taxonomy" id="1331668"/>
    <lineage>
        <taxon>Bacteria</taxon>
        <taxon>Bacillati</taxon>
        <taxon>Actinomycetota</taxon>
        <taxon>Actinomycetes</taxon>
        <taxon>Kitasatosporales</taxon>
        <taxon>Streptomycetaceae</taxon>
        <taxon>Streptomyces</taxon>
    </lineage>
</organism>
<feature type="region of interest" description="Disordered" evidence="5">
    <location>
        <begin position="366"/>
        <end position="386"/>
    </location>
</feature>
<dbReference type="GO" id="GO:0022857">
    <property type="term" value="F:transmembrane transporter activity"/>
    <property type="evidence" value="ECO:0007669"/>
    <property type="project" value="InterPro"/>
</dbReference>
<dbReference type="InterPro" id="IPR051788">
    <property type="entry name" value="MFS_Transporter"/>
</dbReference>
<dbReference type="Pfam" id="PF07690">
    <property type="entry name" value="MFS_1"/>
    <property type="match status" value="1"/>
</dbReference>
<feature type="transmembrane region" description="Helical" evidence="6">
    <location>
        <begin position="191"/>
        <end position="208"/>
    </location>
</feature>
<dbReference type="EMBL" id="ASQP01000387">
    <property type="protein sequence ID" value="OMI35766.1"/>
    <property type="molecule type" value="Genomic_DNA"/>
</dbReference>
<evidence type="ECO:0000256" key="6">
    <source>
        <dbReference type="SAM" id="Phobius"/>
    </source>
</evidence>
<dbReference type="SUPFAM" id="SSF103473">
    <property type="entry name" value="MFS general substrate transporter"/>
    <property type="match status" value="1"/>
</dbReference>
<dbReference type="PANTHER" id="PTHR23514">
    <property type="entry name" value="BYPASS OF STOP CODON PROTEIN 6"/>
    <property type="match status" value="1"/>
</dbReference>
<feature type="transmembrane region" description="Helical" evidence="6">
    <location>
        <begin position="340"/>
        <end position="364"/>
    </location>
</feature>
<gene>
    <name evidence="7" type="ORF">SPAR_29426</name>
</gene>
<name>A0A1R1SBR8_9ACTN</name>
<feature type="transmembrane region" description="Helical" evidence="6">
    <location>
        <begin position="228"/>
        <end position="248"/>
    </location>
</feature>
<dbReference type="Gene3D" id="1.20.1250.20">
    <property type="entry name" value="MFS general substrate transporter like domains"/>
    <property type="match status" value="1"/>
</dbReference>
<evidence type="ECO:0000256" key="2">
    <source>
        <dbReference type="ARBA" id="ARBA00022692"/>
    </source>
</evidence>
<feature type="transmembrane region" description="Helical" evidence="6">
    <location>
        <begin position="260"/>
        <end position="278"/>
    </location>
</feature>
<dbReference type="AlphaFoldDB" id="A0A1R1SBR8"/>
<reference evidence="7 8" key="1">
    <citation type="submission" date="2013-05" db="EMBL/GenBank/DDBJ databases">
        <title>Genome sequence of Streptomyces sparsogenes DSM 40356.</title>
        <authorList>
            <person name="Coyne S."/>
            <person name="Seebeck F.P."/>
        </authorList>
    </citation>
    <scope>NUCLEOTIDE SEQUENCE [LARGE SCALE GENOMIC DNA]</scope>
    <source>
        <strain evidence="7 8">DSM 40356</strain>
    </source>
</reference>
<dbReference type="STRING" id="67365.GCA_001704635_02443"/>
<keyword evidence="4 6" id="KW-0472">Membrane</keyword>
<feature type="transmembrane region" description="Helical" evidence="6">
    <location>
        <begin position="284"/>
        <end position="303"/>
    </location>
</feature>
<evidence type="ECO:0000256" key="5">
    <source>
        <dbReference type="SAM" id="MobiDB-lite"/>
    </source>
</evidence>
<dbReference type="Proteomes" id="UP000186168">
    <property type="component" value="Unassembled WGS sequence"/>
</dbReference>
<keyword evidence="2 6" id="KW-0812">Transmembrane</keyword>
<dbReference type="InterPro" id="IPR036259">
    <property type="entry name" value="MFS_trans_sf"/>
</dbReference>
<feature type="compositionally biased region" description="Basic and acidic residues" evidence="5">
    <location>
        <begin position="375"/>
        <end position="386"/>
    </location>
</feature>
<proteinExistence type="predicted"/>
<evidence type="ECO:0000313" key="8">
    <source>
        <dbReference type="Proteomes" id="UP000186168"/>
    </source>
</evidence>
<dbReference type="GO" id="GO:0016020">
    <property type="term" value="C:membrane"/>
    <property type="evidence" value="ECO:0007669"/>
    <property type="project" value="UniProtKB-SubCell"/>
</dbReference>
<comment type="caution">
    <text evidence="7">The sequence shown here is derived from an EMBL/GenBank/DDBJ whole genome shotgun (WGS) entry which is preliminary data.</text>
</comment>